<evidence type="ECO:0000259" key="10">
    <source>
        <dbReference type="PROSITE" id="PS50048"/>
    </source>
</evidence>
<keyword evidence="7" id="KW-0539">Nucleus</keyword>
<name>A0ABR3VZP8_9PEZI</name>
<dbReference type="InterPro" id="IPR052202">
    <property type="entry name" value="Yeast_MetPath_Reg"/>
</dbReference>
<dbReference type="InterPro" id="IPR007219">
    <property type="entry name" value="XnlR_reg_dom"/>
</dbReference>
<protein>
    <recommendedName>
        <fullName evidence="10">Zn(2)-C6 fungal-type domain-containing protein</fullName>
    </recommendedName>
</protein>
<evidence type="ECO:0000256" key="4">
    <source>
        <dbReference type="ARBA" id="ARBA00023015"/>
    </source>
</evidence>
<keyword evidence="4" id="KW-0805">Transcription regulation</keyword>
<dbReference type="EMBL" id="JAZHXJ010000873">
    <property type="protein sequence ID" value="KAL1849414.1"/>
    <property type="molecule type" value="Genomic_DNA"/>
</dbReference>
<dbReference type="SUPFAM" id="SSF57701">
    <property type="entry name" value="Zn2/Cys6 DNA-binding domain"/>
    <property type="match status" value="1"/>
</dbReference>
<evidence type="ECO:0000256" key="3">
    <source>
        <dbReference type="ARBA" id="ARBA00022833"/>
    </source>
</evidence>
<dbReference type="SMART" id="SM00906">
    <property type="entry name" value="Fungal_trans"/>
    <property type="match status" value="1"/>
</dbReference>
<evidence type="ECO:0000256" key="6">
    <source>
        <dbReference type="ARBA" id="ARBA00023163"/>
    </source>
</evidence>
<gene>
    <name evidence="11" type="ORF">VTK73DRAFT_9880</name>
</gene>
<dbReference type="PROSITE" id="PS00463">
    <property type="entry name" value="ZN2_CY6_FUNGAL_1"/>
    <property type="match status" value="1"/>
</dbReference>
<dbReference type="PANTHER" id="PTHR47782:SF12">
    <property type="entry name" value="ZN(II)2CYS6 TRANSCRIPTION FACTOR (EUROFUNG)"/>
    <property type="match status" value="1"/>
</dbReference>
<comment type="caution">
    <text evidence="11">The sequence shown here is derived from an EMBL/GenBank/DDBJ whole genome shotgun (WGS) entry which is preliminary data.</text>
</comment>
<keyword evidence="8" id="KW-0175">Coiled coil</keyword>
<feature type="region of interest" description="Disordered" evidence="9">
    <location>
        <begin position="1"/>
        <end position="23"/>
    </location>
</feature>
<keyword evidence="12" id="KW-1185">Reference proteome</keyword>
<dbReference type="Pfam" id="PF00172">
    <property type="entry name" value="Zn_clus"/>
    <property type="match status" value="1"/>
</dbReference>
<evidence type="ECO:0000313" key="12">
    <source>
        <dbReference type="Proteomes" id="UP001586593"/>
    </source>
</evidence>
<keyword evidence="3" id="KW-0862">Zinc</keyword>
<feature type="coiled-coil region" evidence="8">
    <location>
        <begin position="75"/>
        <end position="109"/>
    </location>
</feature>
<dbReference type="SMART" id="SM00066">
    <property type="entry name" value="GAL4"/>
    <property type="match status" value="1"/>
</dbReference>
<reference evidence="11 12" key="1">
    <citation type="journal article" date="2024" name="Commun. Biol.">
        <title>Comparative genomic analysis of thermophilic fungi reveals convergent evolutionary adaptations and gene losses.</title>
        <authorList>
            <person name="Steindorff A.S."/>
            <person name="Aguilar-Pontes M.V."/>
            <person name="Robinson A.J."/>
            <person name="Andreopoulos B."/>
            <person name="LaButti K."/>
            <person name="Kuo A."/>
            <person name="Mondo S."/>
            <person name="Riley R."/>
            <person name="Otillar R."/>
            <person name="Haridas S."/>
            <person name="Lipzen A."/>
            <person name="Grimwood J."/>
            <person name="Schmutz J."/>
            <person name="Clum A."/>
            <person name="Reid I.D."/>
            <person name="Moisan M.C."/>
            <person name="Butler G."/>
            <person name="Nguyen T.T.M."/>
            <person name="Dewar K."/>
            <person name="Conant G."/>
            <person name="Drula E."/>
            <person name="Henrissat B."/>
            <person name="Hansel C."/>
            <person name="Singer S."/>
            <person name="Hutchinson M.I."/>
            <person name="de Vries R.P."/>
            <person name="Natvig D.O."/>
            <person name="Powell A.J."/>
            <person name="Tsang A."/>
            <person name="Grigoriev I.V."/>
        </authorList>
    </citation>
    <scope>NUCLEOTIDE SEQUENCE [LARGE SCALE GENOMIC DNA]</scope>
    <source>
        <strain evidence="11 12">ATCC 24622</strain>
    </source>
</reference>
<evidence type="ECO:0000256" key="2">
    <source>
        <dbReference type="ARBA" id="ARBA00022723"/>
    </source>
</evidence>
<proteinExistence type="predicted"/>
<dbReference type="Pfam" id="PF04082">
    <property type="entry name" value="Fungal_trans"/>
    <property type="match status" value="1"/>
</dbReference>
<keyword evidence="2" id="KW-0479">Metal-binding</keyword>
<keyword evidence="5" id="KW-0238">DNA-binding</keyword>
<feature type="domain" description="Zn(2)-C6 fungal-type" evidence="10">
    <location>
        <begin position="38"/>
        <end position="66"/>
    </location>
</feature>
<evidence type="ECO:0000256" key="9">
    <source>
        <dbReference type="SAM" id="MobiDB-lite"/>
    </source>
</evidence>
<dbReference type="InterPro" id="IPR001138">
    <property type="entry name" value="Zn2Cys6_DnaBD"/>
</dbReference>
<dbReference type="CDD" id="cd00067">
    <property type="entry name" value="GAL4"/>
    <property type="match status" value="1"/>
</dbReference>
<evidence type="ECO:0000256" key="8">
    <source>
        <dbReference type="SAM" id="Coils"/>
    </source>
</evidence>
<dbReference type="Proteomes" id="UP001586593">
    <property type="component" value="Unassembled WGS sequence"/>
</dbReference>
<comment type="subcellular location">
    <subcellularLocation>
        <location evidence="1">Nucleus</location>
    </subcellularLocation>
</comment>
<evidence type="ECO:0000256" key="5">
    <source>
        <dbReference type="ARBA" id="ARBA00023125"/>
    </source>
</evidence>
<evidence type="ECO:0000256" key="7">
    <source>
        <dbReference type="ARBA" id="ARBA00023242"/>
    </source>
</evidence>
<dbReference type="PROSITE" id="PS50048">
    <property type="entry name" value="ZN2_CY6_FUNGAL_2"/>
    <property type="match status" value="1"/>
</dbReference>
<sequence>MAPDLPPSSTERSPHPNRSRVRKCPILHRPGLKRNAAACQRCKRRKQKCDGRLPVCGNCAASDASCIPSERLVIRTDTRDESAELRDHIARLEGEVVSLRKQLAQEQQTHAQLAQHIRARDGDRCNGPTYDDDIPDRARLLRPTFVPHEQRDPGFRTFWSSPWLLWEEETIAQQISNTVDPDDIPMDAYGPELIDVFFTRHWPQWPILHRGTFMQQHYEPLVRGKGSNVVSSFQVNMVFAIAASTVGGMQDRSLSHHQFFRIAVRDLNRVRNADDLDCIQCLLLLCIYATHEPQAVNMWYATGLTLRLALGIDLHRLETINLQPFFRAEMMKRIFWGVYVMDITMSIMMGRPLGIQDADITTPLPCQITDDQLWKLHAAPMATGAASEADDTSAFIHMIQLSRINADIYMKFHTAGRSGMDSLTLDTLRPGYYTRLNDWLVAAPRYFPAFSMYQMSEWFQMSYYQGVLSLYRPSHGAPGSSIDSIRLCLDSSISIISCYSSLHAKNRITYTFTALNSLFMAAVTMLYSLRASAAIRRDLGRSVAEANIRTCLTLLRGMGCGRSIGERSAAIIERLCQATLAVFDQPVQLGEQVDTEFLAWFGLKCSAPQVSSGVAGGGVVPEPGQVTPAIDTAWNDLFSYNFEFENLEYMQGFY</sequence>
<keyword evidence="6" id="KW-0804">Transcription</keyword>
<dbReference type="InterPro" id="IPR036864">
    <property type="entry name" value="Zn2-C6_fun-type_DNA-bd_sf"/>
</dbReference>
<dbReference type="Gene3D" id="4.10.240.10">
    <property type="entry name" value="Zn(2)-C6 fungal-type DNA-binding domain"/>
    <property type="match status" value="1"/>
</dbReference>
<organism evidence="11 12">
    <name type="scientific">Phialemonium thermophilum</name>
    <dbReference type="NCBI Taxonomy" id="223376"/>
    <lineage>
        <taxon>Eukaryota</taxon>
        <taxon>Fungi</taxon>
        <taxon>Dikarya</taxon>
        <taxon>Ascomycota</taxon>
        <taxon>Pezizomycotina</taxon>
        <taxon>Sordariomycetes</taxon>
        <taxon>Sordariomycetidae</taxon>
        <taxon>Cephalothecales</taxon>
        <taxon>Cephalothecaceae</taxon>
        <taxon>Phialemonium</taxon>
    </lineage>
</organism>
<dbReference type="CDD" id="cd12148">
    <property type="entry name" value="fungal_TF_MHR"/>
    <property type="match status" value="1"/>
</dbReference>
<evidence type="ECO:0000256" key="1">
    <source>
        <dbReference type="ARBA" id="ARBA00004123"/>
    </source>
</evidence>
<accession>A0ABR3VZP8</accession>
<dbReference type="PANTHER" id="PTHR47782">
    <property type="entry name" value="ZN(II)2CYS6 TRANSCRIPTION FACTOR (EUROFUNG)-RELATED"/>
    <property type="match status" value="1"/>
</dbReference>
<evidence type="ECO:0000313" key="11">
    <source>
        <dbReference type="EMBL" id="KAL1849414.1"/>
    </source>
</evidence>